<keyword evidence="11" id="KW-0732">Signal</keyword>
<feature type="transmembrane region" description="Helical" evidence="10">
    <location>
        <begin position="555"/>
        <end position="579"/>
    </location>
</feature>
<dbReference type="PROSITE" id="PS50259">
    <property type="entry name" value="G_PROTEIN_RECEP_F3_4"/>
    <property type="match status" value="1"/>
</dbReference>
<name>A0A9N8DY13_9STRA</name>
<evidence type="ECO:0000256" key="6">
    <source>
        <dbReference type="ARBA" id="ARBA00023170"/>
    </source>
</evidence>
<dbReference type="Gene3D" id="3.40.190.10">
    <property type="entry name" value="Periplasmic binding protein-like II"/>
    <property type="match status" value="2"/>
</dbReference>
<evidence type="ECO:0000256" key="4">
    <source>
        <dbReference type="ARBA" id="ARBA00023040"/>
    </source>
</evidence>
<feature type="compositionally biased region" description="Low complexity" evidence="9">
    <location>
        <begin position="679"/>
        <end position="702"/>
    </location>
</feature>
<dbReference type="CDD" id="cd15047">
    <property type="entry name" value="7tmC_GABA-B-like"/>
    <property type="match status" value="1"/>
</dbReference>
<dbReference type="Pfam" id="PF00003">
    <property type="entry name" value="7tm_3"/>
    <property type="match status" value="1"/>
</dbReference>
<keyword evidence="4" id="KW-0297">G-protein coupled receptor</keyword>
<evidence type="ECO:0000313" key="13">
    <source>
        <dbReference type="EMBL" id="CAB9508936.1"/>
    </source>
</evidence>
<feature type="transmembrane region" description="Helical" evidence="10">
    <location>
        <begin position="423"/>
        <end position="442"/>
    </location>
</feature>
<proteinExistence type="predicted"/>
<feature type="transmembrane region" description="Helical" evidence="10">
    <location>
        <begin position="585"/>
        <end position="609"/>
    </location>
</feature>
<evidence type="ECO:0000256" key="9">
    <source>
        <dbReference type="SAM" id="MobiDB-lite"/>
    </source>
</evidence>
<feature type="transmembrane region" description="Helical" evidence="10">
    <location>
        <begin position="518"/>
        <end position="543"/>
    </location>
</feature>
<evidence type="ECO:0000256" key="7">
    <source>
        <dbReference type="ARBA" id="ARBA00023180"/>
    </source>
</evidence>
<keyword evidence="6 13" id="KW-0675">Receptor</keyword>
<evidence type="ECO:0000256" key="11">
    <source>
        <dbReference type="SAM" id="SignalP"/>
    </source>
</evidence>
<dbReference type="OrthoDB" id="51718at2759"/>
<sequence>MALTVLSLRRLLMMLLWMAASAANSLDVMYPENFPSNVTLRAAVLTHAEPFAMRNELTGEYSGLQPDLLERIKIFAQQDGVELNIVLEEAPLYGYVVMLDRLSDNCNTTVNPQPLEECTKYDFLMGDYYTNPDRSLRVDFAPPFLRTAVSAMQYVFRQVQPGSIDVTTLDEANQANATICVLHDSYMDALAMENYPDATYQRCEETADCIAMLKDNQCALFVDDELQLRHRVVDDPTLQVTQESQFSQFIAWPMRSTLDPVVKKLLQRWMYAAKSNATLDALFDKYFSVNLCPVGKAGPDCDQPCHPGHGRSDRMGDCICESTKWVGDDCSVEVLEDTRGIPSALRTVGYVLVGVNGAAVLVSLVWLFWNRNTPQVQVAQPFFLCLVLLGCLISTSTIIPMAQENLNGDVNEDNFFNVHKACMAIPWLYSVGFSITFGTLFAKIRRVYLLFQQTTSTRKISVGITETVGVIGIVLMLDVAILLAWSLVDPLRWERTILMTDKYGSPLSSEGHCTCDNWQIFTGLIAAFHFTLLGLACYLCYVSRDIPTKFSEGKYLAVAMISNLQVFVVALPVLVILGSDPKSSFFVRSIIIAVNDFMVIALIFGNLMYSLWYDRSHNVDSQQAMRSAAQQYSIHKASKVRSSFSNFMSTNSNFTRSENLGAVEHLAPISETSSGDEPQQQPSKQSKSLRSSTKSTGTASTAVPKKRERAADSWGGMGFKSTADAFDDDSEDEFDDEELGGATREREPDNVSVTPSHMSYAEQRIARLRESQARSLAERQASRNRLPPKE</sequence>
<feature type="transmembrane region" description="Helical" evidence="10">
    <location>
        <begin position="463"/>
        <end position="488"/>
    </location>
</feature>
<keyword evidence="8" id="KW-0807">Transducer</keyword>
<dbReference type="SMART" id="SM00062">
    <property type="entry name" value="PBPb"/>
    <property type="match status" value="1"/>
</dbReference>
<dbReference type="GO" id="GO:0038039">
    <property type="term" value="C:G protein-coupled receptor heterodimeric complex"/>
    <property type="evidence" value="ECO:0007669"/>
    <property type="project" value="TreeGrafter"/>
</dbReference>
<feature type="chain" id="PRO_5040310317" evidence="11">
    <location>
        <begin position="23"/>
        <end position="790"/>
    </location>
</feature>
<organism evidence="13 14">
    <name type="scientific">Seminavis robusta</name>
    <dbReference type="NCBI Taxonomy" id="568900"/>
    <lineage>
        <taxon>Eukaryota</taxon>
        <taxon>Sar</taxon>
        <taxon>Stramenopiles</taxon>
        <taxon>Ochrophyta</taxon>
        <taxon>Bacillariophyta</taxon>
        <taxon>Bacillariophyceae</taxon>
        <taxon>Bacillariophycidae</taxon>
        <taxon>Naviculales</taxon>
        <taxon>Naviculaceae</taxon>
        <taxon>Seminavis</taxon>
    </lineage>
</organism>
<feature type="domain" description="G-protein coupled receptors family 3 profile" evidence="12">
    <location>
        <begin position="421"/>
        <end position="627"/>
    </location>
</feature>
<feature type="signal peptide" evidence="11">
    <location>
        <begin position="1"/>
        <end position="22"/>
    </location>
</feature>
<evidence type="ECO:0000313" key="14">
    <source>
        <dbReference type="Proteomes" id="UP001153069"/>
    </source>
</evidence>
<evidence type="ECO:0000256" key="2">
    <source>
        <dbReference type="ARBA" id="ARBA00022692"/>
    </source>
</evidence>
<feature type="compositionally biased region" description="Basic and acidic residues" evidence="9">
    <location>
        <begin position="764"/>
        <end position="790"/>
    </location>
</feature>
<comment type="caution">
    <text evidence="13">The sequence shown here is derived from an EMBL/GenBank/DDBJ whole genome shotgun (WGS) entry which is preliminary data.</text>
</comment>
<keyword evidence="2 10" id="KW-0812">Transmembrane</keyword>
<dbReference type="InterPro" id="IPR002455">
    <property type="entry name" value="GPCR3_GABA-B"/>
</dbReference>
<gene>
    <name evidence="13" type="ORF">SEMRO_367_G127830.1</name>
</gene>
<accession>A0A9N8DY13</accession>
<comment type="subcellular location">
    <subcellularLocation>
        <location evidence="1">Membrane</location>
        <topology evidence="1">Multi-pass membrane protein</topology>
    </subcellularLocation>
</comment>
<feature type="transmembrane region" description="Helical" evidence="10">
    <location>
        <begin position="381"/>
        <end position="403"/>
    </location>
</feature>
<dbReference type="InterPro" id="IPR017978">
    <property type="entry name" value="GPCR_3_C"/>
</dbReference>
<keyword evidence="3 10" id="KW-1133">Transmembrane helix</keyword>
<dbReference type="GO" id="GO:0004965">
    <property type="term" value="F:G protein-coupled GABA receptor activity"/>
    <property type="evidence" value="ECO:0007669"/>
    <property type="project" value="InterPro"/>
</dbReference>
<dbReference type="EMBL" id="CAICTM010000366">
    <property type="protein sequence ID" value="CAB9508936.1"/>
    <property type="molecule type" value="Genomic_DNA"/>
</dbReference>
<protein>
    <submittedName>
        <fullName evidence="13">Acid type B receptor subunit 2</fullName>
    </submittedName>
</protein>
<dbReference type="Proteomes" id="UP001153069">
    <property type="component" value="Unassembled WGS sequence"/>
</dbReference>
<keyword evidence="5 10" id="KW-0472">Membrane</keyword>
<evidence type="ECO:0000259" key="12">
    <source>
        <dbReference type="PROSITE" id="PS50259"/>
    </source>
</evidence>
<reference evidence="13" key="1">
    <citation type="submission" date="2020-06" db="EMBL/GenBank/DDBJ databases">
        <authorList>
            <consortium name="Plant Systems Biology data submission"/>
        </authorList>
    </citation>
    <scope>NUCLEOTIDE SEQUENCE</scope>
    <source>
        <strain evidence="13">D6</strain>
    </source>
</reference>
<dbReference type="PANTHER" id="PTHR10519:SF20">
    <property type="entry name" value="G-PROTEIN COUPLED RECEPTOR 156-RELATED"/>
    <property type="match status" value="1"/>
</dbReference>
<feature type="region of interest" description="Disordered" evidence="9">
    <location>
        <begin position="670"/>
        <end position="790"/>
    </location>
</feature>
<feature type="compositionally biased region" description="Acidic residues" evidence="9">
    <location>
        <begin position="725"/>
        <end position="739"/>
    </location>
</feature>
<dbReference type="AlphaFoldDB" id="A0A9N8DY13"/>
<dbReference type="SUPFAM" id="SSF53850">
    <property type="entry name" value="Periplasmic binding protein-like II"/>
    <property type="match status" value="1"/>
</dbReference>
<evidence type="ECO:0000256" key="1">
    <source>
        <dbReference type="ARBA" id="ARBA00004141"/>
    </source>
</evidence>
<keyword evidence="7" id="KW-0325">Glycoprotein</keyword>
<evidence type="ECO:0000256" key="10">
    <source>
        <dbReference type="SAM" id="Phobius"/>
    </source>
</evidence>
<feature type="transmembrane region" description="Helical" evidence="10">
    <location>
        <begin position="348"/>
        <end position="369"/>
    </location>
</feature>
<evidence type="ECO:0000256" key="5">
    <source>
        <dbReference type="ARBA" id="ARBA00023136"/>
    </source>
</evidence>
<evidence type="ECO:0000256" key="8">
    <source>
        <dbReference type="ARBA" id="ARBA00023224"/>
    </source>
</evidence>
<dbReference type="InterPro" id="IPR001638">
    <property type="entry name" value="Solute-binding_3/MltF_N"/>
</dbReference>
<evidence type="ECO:0000256" key="3">
    <source>
        <dbReference type="ARBA" id="ARBA00022989"/>
    </source>
</evidence>
<keyword evidence="14" id="KW-1185">Reference proteome</keyword>
<dbReference type="PANTHER" id="PTHR10519">
    <property type="entry name" value="GABA-B RECEPTOR"/>
    <property type="match status" value="1"/>
</dbReference>